<sequence>MDHKISGSVESWSNTYGWIRPFQHVGHPKANKHGGKLYIHAKDLVGGVGFLPTGASVEFYVFEDDAGLGAEECALAEWNGKGGKGWGSKGWDAGKGWGKGMWDMGKGWAKGMWGGFDGWTGGGKKGWDGGKGLGGKGKDSKSSGKGEWGGKERSKGGDGAKGAGAKDGKGKASKGSTQTVAPKEPQPGVSDFDQVHSDWSHYTGLGGLAASATGPSAGSGFAAATGCTGQ</sequence>
<feature type="non-terminal residue" evidence="2">
    <location>
        <position position="230"/>
    </location>
</feature>
<accession>A0A813A1J3</accession>
<proteinExistence type="predicted"/>
<evidence type="ECO:0008006" key="4">
    <source>
        <dbReference type="Google" id="ProtNLM"/>
    </source>
</evidence>
<feature type="compositionally biased region" description="Low complexity" evidence="1">
    <location>
        <begin position="208"/>
        <end position="230"/>
    </location>
</feature>
<dbReference type="EMBL" id="CAJNJA010051938">
    <property type="protein sequence ID" value="CAE7845140.1"/>
    <property type="molecule type" value="Genomic_DNA"/>
</dbReference>
<name>A0A813A1J3_9DINO</name>
<feature type="compositionally biased region" description="Basic and acidic residues" evidence="1">
    <location>
        <begin position="136"/>
        <end position="170"/>
    </location>
</feature>
<comment type="caution">
    <text evidence="2">The sequence shown here is derived from an EMBL/GenBank/DDBJ whole genome shotgun (WGS) entry which is preliminary data.</text>
</comment>
<dbReference type="InterPro" id="IPR012340">
    <property type="entry name" value="NA-bd_OB-fold"/>
</dbReference>
<dbReference type="AlphaFoldDB" id="A0A813A1J3"/>
<feature type="compositionally biased region" description="Gly residues" evidence="1">
    <location>
        <begin position="119"/>
        <end position="135"/>
    </location>
</feature>
<organism evidence="2 3">
    <name type="scientific">Symbiodinium necroappetens</name>
    <dbReference type="NCBI Taxonomy" id="1628268"/>
    <lineage>
        <taxon>Eukaryota</taxon>
        <taxon>Sar</taxon>
        <taxon>Alveolata</taxon>
        <taxon>Dinophyceae</taxon>
        <taxon>Suessiales</taxon>
        <taxon>Symbiodiniaceae</taxon>
        <taxon>Symbiodinium</taxon>
    </lineage>
</organism>
<keyword evidence="3" id="KW-1185">Reference proteome</keyword>
<evidence type="ECO:0000313" key="3">
    <source>
        <dbReference type="Proteomes" id="UP000601435"/>
    </source>
</evidence>
<feature type="region of interest" description="Disordered" evidence="1">
    <location>
        <begin position="119"/>
        <end position="230"/>
    </location>
</feature>
<evidence type="ECO:0000313" key="2">
    <source>
        <dbReference type="EMBL" id="CAE7845140.1"/>
    </source>
</evidence>
<dbReference type="Proteomes" id="UP000601435">
    <property type="component" value="Unassembled WGS sequence"/>
</dbReference>
<protein>
    <recommendedName>
        <fullName evidence="4">CSD domain-containing protein</fullName>
    </recommendedName>
</protein>
<evidence type="ECO:0000256" key="1">
    <source>
        <dbReference type="SAM" id="MobiDB-lite"/>
    </source>
</evidence>
<dbReference type="OrthoDB" id="420896at2759"/>
<gene>
    <name evidence="2" type="ORF">SNEC2469_LOCUS25945</name>
</gene>
<reference evidence="2" key="1">
    <citation type="submission" date="2021-02" db="EMBL/GenBank/DDBJ databases">
        <authorList>
            <person name="Dougan E. K."/>
            <person name="Rhodes N."/>
            <person name="Thang M."/>
            <person name="Chan C."/>
        </authorList>
    </citation>
    <scope>NUCLEOTIDE SEQUENCE</scope>
</reference>
<dbReference type="SUPFAM" id="SSF50249">
    <property type="entry name" value="Nucleic acid-binding proteins"/>
    <property type="match status" value="1"/>
</dbReference>